<dbReference type="Proteomes" id="UP000792457">
    <property type="component" value="Unassembled WGS sequence"/>
</dbReference>
<keyword evidence="2" id="KW-1185">Reference proteome</keyword>
<protein>
    <recommendedName>
        <fullName evidence="3">Transposase</fullName>
    </recommendedName>
</protein>
<evidence type="ECO:0000313" key="1">
    <source>
        <dbReference type="EMBL" id="KAG8229289.1"/>
    </source>
</evidence>
<evidence type="ECO:0008006" key="3">
    <source>
        <dbReference type="Google" id="ProtNLM"/>
    </source>
</evidence>
<evidence type="ECO:0000313" key="2">
    <source>
        <dbReference type="Proteomes" id="UP000792457"/>
    </source>
</evidence>
<reference evidence="1" key="1">
    <citation type="submission" date="2013-04" db="EMBL/GenBank/DDBJ databases">
        <authorList>
            <person name="Qu J."/>
            <person name="Murali S.C."/>
            <person name="Bandaranaike D."/>
            <person name="Bellair M."/>
            <person name="Blankenburg K."/>
            <person name="Chao H."/>
            <person name="Dinh H."/>
            <person name="Doddapaneni H."/>
            <person name="Downs B."/>
            <person name="Dugan-Rocha S."/>
            <person name="Elkadiri S."/>
            <person name="Gnanaolivu R.D."/>
            <person name="Hernandez B."/>
            <person name="Javaid M."/>
            <person name="Jayaseelan J.C."/>
            <person name="Lee S."/>
            <person name="Li M."/>
            <person name="Ming W."/>
            <person name="Munidasa M."/>
            <person name="Muniz J."/>
            <person name="Nguyen L."/>
            <person name="Ongeri F."/>
            <person name="Osuji N."/>
            <person name="Pu L.-L."/>
            <person name="Puazo M."/>
            <person name="Qu C."/>
            <person name="Quiroz J."/>
            <person name="Raj R."/>
            <person name="Weissenberger G."/>
            <person name="Xin Y."/>
            <person name="Zou X."/>
            <person name="Han Y."/>
            <person name="Richards S."/>
            <person name="Worley K."/>
            <person name="Muzny D."/>
            <person name="Gibbs R."/>
        </authorList>
    </citation>
    <scope>NUCLEOTIDE SEQUENCE</scope>
    <source>
        <strain evidence="1">Sampled in the wild</strain>
    </source>
</reference>
<reference evidence="1" key="2">
    <citation type="submission" date="2017-10" db="EMBL/GenBank/DDBJ databases">
        <title>Ladona fulva Genome sequencing and assembly.</title>
        <authorList>
            <person name="Murali S."/>
            <person name="Richards S."/>
            <person name="Bandaranaike D."/>
            <person name="Bellair M."/>
            <person name="Blankenburg K."/>
            <person name="Chao H."/>
            <person name="Dinh H."/>
            <person name="Doddapaneni H."/>
            <person name="Dugan-Rocha S."/>
            <person name="Elkadiri S."/>
            <person name="Gnanaolivu R."/>
            <person name="Hernandez B."/>
            <person name="Skinner E."/>
            <person name="Javaid M."/>
            <person name="Lee S."/>
            <person name="Li M."/>
            <person name="Ming W."/>
            <person name="Munidasa M."/>
            <person name="Muniz J."/>
            <person name="Nguyen L."/>
            <person name="Hughes D."/>
            <person name="Osuji N."/>
            <person name="Pu L.-L."/>
            <person name="Puazo M."/>
            <person name="Qu C."/>
            <person name="Quiroz J."/>
            <person name="Raj R."/>
            <person name="Weissenberger G."/>
            <person name="Xin Y."/>
            <person name="Zou X."/>
            <person name="Han Y."/>
            <person name="Worley K."/>
            <person name="Muzny D."/>
            <person name="Gibbs R."/>
        </authorList>
    </citation>
    <scope>NUCLEOTIDE SEQUENCE</scope>
    <source>
        <strain evidence="1">Sampled in the wild</strain>
    </source>
</reference>
<name>A0A8K0K846_LADFU</name>
<dbReference type="EMBL" id="KZ308422">
    <property type="protein sequence ID" value="KAG8229289.1"/>
    <property type="molecule type" value="Genomic_DNA"/>
</dbReference>
<organism evidence="1 2">
    <name type="scientific">Ladona fulva</name>
    <name type="common">Scarce chaser dragonfly</name>
    <name type="synonym">Libellula fulva</name>
    <dbReference type="NCBI Taxonomy" id="123851"/>
    <lineage>
        <taxon>Eukaryota</taxon>
        <taxon>Metazoa</taxon>
        <taxon>Ecdysozoa</taxon>
        <taxon>Arthropoda</taxon>
        <taxon>Hexapoda</taxon>
        <taxon>Insecta</taxon>
        <taxon>Pterygota</taxon>
        <taxon>Palaeoptera</taxon>
        <taxon>Odonata</taxon>
        <taxon>Epiprocta</taxon>
        <taxon>Anisoptera</taxon>
        <taxon>Libelluloidea</taxon>
        <taxon>Libellulidae</taxon>
        <taxon>Ladona</taxon>
    </lineage>
</organism>
<proteinExistence type="predicted"/>
<comment type="caution">
    <text evidence="1">The sequence shown here is derived from an EMBL/GenBank/DDBJ whole genome shotgun (WGS) entry which is preliminary data.</text>
</comment>
<accession>A0A8K0K846</accession>
<dbReference type="AlphaFoldDB" id="A0A8K0K846"/>
<gene>
    <name evidence="1" type="ORF">J437_LFUL011135</name>
</gene>
<sequence length="113" mass="13537">MRITRKEVPNDLRQKKLKKGRFAAFQRGKVMVMKWHDKKATWNSFVLYRKSGGTKSNLDFRMELVENIIERYHTENMRSKGGRPSDEPHTLWLTERHFPEYVHSTNREEGKAM</sequence>
<dbReference type="OrthoDB" id="75807at2759"/>